<keyword evidence="4" id="KW-1185">Reference proteome</keyword>
<dbReference type="AlphaFoldDB" id="A0AAF0CB83"/>
<feature type="domain" description="Amidohydrolase 3" evidence="2">
    <location>
        <begin position="82"/>
        <end position="560"/>
    </location>
</feature>
<dbReference type="Pfam" id="PF07969">
    <property type="entry name" value="Amidohydro_3"/>
    <property type="match status" value="1"/>
</dbReference>
<dbReference type="InterPro" id="IPR032466">
    <property type="entry name" value="Metal_Hydrolase"/>
</dbReference>
<name>A0AAF0CB83_9PROT</name>
<dbReference type="Proteomes" id="UP001214043">
    <property type="component" value="Chromosome"/>
</dbReference>
<dbReference type="KEGG" id="hfl:PUV54_09630"/>
<gene>
    <name evidence="3" type="ORF">PUV54_09630</name>
</gene>
<dbReference type="InterPro" id="IPR033932">
    <property type="entry name" value="YtcJ-like"/>
</dbReference>
<organism evidence="3 4">
    <name type="scientific">Hyphococcus flavus</name>
    <dbReference type="NCBI Taxonomy" id="1866326"/>
    <lineage>
        <taxon>Bacteria</taxon>
        <taxon>Pseudomonadati</taxon>
        <taxon>Pseudomonadota</taxon>
        <taxon>Alphaproteobacteria</taxon>
        <taxon>Parvularculales</taxon>
        <taxon>Parvularculaceae</taxon>
        <taxon>Hyphococcus</taxon>
    </lineage>
</organism>
<proteinExistence type="predicted"/>
<reference evidence="3" key="1">
    <citation type="submission" date="2023-02" db="EMBL/GenBank/DDBJ databases">
        <title>Genome sequence of Hyphococcus flavus.</title>
        <authorList>
            <person name="Rong J.-C."/>
            <person name="Zhao Q."/>
            <person name="Yi M."/>
            <person name="Wu J.-Y."/>
        </authorList>
    </citation>
    <scope>NUCLEOTIDE SEQUENCE</scope>
    <source>
        <strain evidence="3">MCCC 1K03223</strain>
    </source>
</reference>
<sequence length="564" mass="60347">MKKRFCSFFTLAAVLFLTACAKVDDAGSQQAPVENVTVYTGGPIYTGVDEAPRAEAVAVSGGVILAVGTRDLVIEGAGDNPDIIDLNGAALYPGFTDAHAHFFGIGMRELTLNLEGVGSVEELVSIVAANVQHTGESETIVGRGWIETGWPEGRMPTRDDLDPVSPDNPVLLSRADGHALVANSAALDASGIDDATPDPEGGKIERDENGRATGILIDNAMSLVGGLVSAPTEETKRNAFEKASDVYAAYGWTGLHNMSVDPANVPVMEEMSDENLINVRIYNSIDQSGLDAIISNGPSTSDNGHVITNAMKLYVDGALGSRGAALSEPYSDRPDTSGLLLMNEQEATALLDKAIAAGVQVNTHAIGDRGNKLVLDWYEDVFARHPDKDDMRWRIEHAQIVHVEDIPRFAELGVIPSMQPSHAIGDLFFAPDRLGPDRLDGAYAWRSLIDAGAVIAAGSDAPVERGDPLIEFYAAVARRGLDGTQTEDWRPSQAVSREEALKMFTLWPAYASFQENELGAIEPGKRADFTVFSKDIMTVPEDEILSAKPVMTVVDGEIVFKAEG</sequence>
<dbReference type="CDD" id="cd01300">
    <property type="entry name" value="YtcJ_like"/>
    <property type="match status" value="1"/>
</dbReference>
<dbReference type="GO" id="GO:0016810">
    <property type="term" value="F:hydrolase activity, acting on carbon-nitrogen (but not peptide) bonds"/>
    <property type="evidence" value="ECO:0007669"/>
    <property type="project" value="InterPro"/>
</dbReference>
<keyword evidence="1" id="KW-0732">Signal</keyword>
<dbReference type="SUPFAM" id="SSF51338">
    <property type="entry name" value="Composite domain of metallo-dependent hydrolases"/>
    <property type="match status" value="1"/>
</dbReference>
<dbReference type="InterPro" id="IPR011059">
    <property type="entry name" value="Metal-dep_hydrolase_composite"/>
</dbReference>
<dbReference type="PANTHER" id="PTHR22642:SF2">
    <property type="entry name" value="PROTEIN LONG AFTER FAR-RED 3"/>
    <property type="match status" value="1"/>
</dbReference>
<dbReference type="Gene3D" id="2.30.40.10">
    <property type="entry name" value="Urease, subunit C, domain 1"/>
    <property type="match status" value="1"/>
</dbReference>
<accession>A0AAF0CB83</accession>
<feature type="chain" id="PRO_5042174305" evidence="1">
    <location>
        <begin position="22"/>
        <end position="564"/>
    </location>
</feature>
<evidence type="ECO:0000313" key="3">
    <source>
        <dbReference type="EMBL" id="WDI30220.1"/>
    </source>
</evidence>
<dbReference type="InterPro" id="IPR013108">
    <property type="entry name" value="Amidohydro_3"/>
</dbReference>
<dbReference type="EMBL" id="CP118166">
    <property type="protein sequence ID" value="WDI30220.1"/>
    <property type="molecule type" value="Genomic_DNA"/>
</dbReference>
<dbReference type="Gene3D" id="3.20.20.140">
    <property type="entry name" value="Metal-dependent hydrolases"/>
    <property type="match status" value="1"/>
</dbReference>
<dbReference type="SUPFAM" id="SSF51556">
    <property type="entry name" value="Metallo-dependent hydrolases"/>
    <property type="match status" value="1"/>
</dbReference>
<dbReference type="PANTHER" id="PTHR22642">
    <property type="entry name" value="IMIDAZOLONEPROPIONASE"/>
    <property type="match status" value="1"/>
</dbReference>
<dbReference type="RefSeq" id="WP_274492015.1">
    <property type="nucleotide sequence ID" value="NZ_CP118166.1"/>
</dbReference>
<dbReference type="PROSITE" id="PS51257">
    <property type="entry name" value="PROKAR_LIPOPROTEIN"/>
    <property type="match status" value="1"/>
</dbReference>
<evidence type="ECO:0000256" key="1">
    <source>
        <dbReference type="SAM" id="SignalP"/>
    </source>
</evidence>
<protein>
    <submittedName>
        <fullName evidence="3">Amidohydrolase</fullName>
    </submittedName>
</protein>
<feature type="signal peptide" evidence="1">
    <location>
        <begin position="1"/>
        <end position="21"/>
    </location>
</feature>
<evidence type="ECO:0000313" key="4">
    <source>
        <dbReference type="Proteomes" id="UP001214043"/>
    </source>
</evidence>
<evidence type="ECO:0000259" key="2">
    <source>
        <dbReference type="Pfam" id="PF07969"/>
    </source>
</evidence>
<dbReference type="Gene3D" id="3.10.310.70">
    <property type="match status" value="1"/>
</dbReference>